<evidence type="ECO:0000313" key="3">
    <source>
        <dbReference type="Proteomes" id="UP000236000"/>
    </source>
</evidence>
<accession>A0A2N8HF83</accession>
<dbReference type="Proteomes" id="UP000236000">
    <property type="component" value="Unassembled WGS sequence"/>
</dbReference>
<organism evidence="2 3">
    <name type="scientific">Akkermansia muciniphila</name>
    <dbReference type="NCBI Taxonomy" id="239935"/>
    <lineage>
        <taxon>Bacteria</taxon>
        <taxon>Pseudomonadati</taxon>
        <taxon>Verrucomicrobiota</taxon>
        <taxon>Verrucomicrobiia</taxon>
        <taxon>Verrucomicrobiales</taxon>
        <taxon>Akkermansiaceae</taxon>
        <taxon>Akkermansia</taxon>
    </lineage>
</organism>
<feature type="transmembrane region" description="Helical" evidence="1">
    <location>
        <begin position="57"/>
        <end position="78"/>
    </location>
</feature>
<reference evidence="2 3" key="1">
    <citation type="journal article" date="2017" name="BMC Genomics">
        <title>Genome sequencing of 39 Akkermansia muciniphila isolates reveals its population structure, genomic and functional diverisity, and global distribution in mammalian gut microbiotas.</title>
        <authorList>
            <person name="Guo X."/>
            <person name="Li S."/>
            <person name="Zhang J."/>
            <person name="Wu F."/>
            <person name="Li X."/>
            <person name="Wu D."/>
            <person name="Zhang M."/>
            <person name="Ou Z."/>
            <person name="Jie Z."/>
            <person name="Yan Q."/>
            <person name="Li P."/>
            <person name="Yi J."/>
            <person name="Peng Y."/>
        </authorList>
    </citation>
    <scope>NUCLEOTIDE SEQUENCE [LARGE SCALE GENOMIC DNA]</scope>
    <source>
        <strain evidence="2 3">GP24</strain>
    </source>
</reference>
<keyword evidence="1" id="KW-0812">Transmembrane</keyword>
<dbReference type="RefSeq" id="WP_102712716.1">
    <property type="nucleotide sequence ID" value="NZ_PJKA01000006.1"/>
</dbReference>
<feature type="transmembrane region" description="Helical" evidence="1">
    <location>
        <begin position="85"/>
        <end position="103"/>
    </location>
</feature>
<proteinExistence type="predicted"/>
<dbReference type="OrthoDB" id="9966618at2"/>
<keyword evidence="1" id="KW-1133">Transmembrane helix</keyword>
<evidence type="ECO:0000313" key="2">
    <source>
        <dbReference type="EMBL" id="PNC18929.1"/>
    </source>
</evidence>
<gene>
    <name evidence="2" type="ORF">CXU22_03805</name>
</gene>
<dbReference type="EMBL" id="PJKA01000006">
    <property type="protein sequence ID" value="PNC18929.1"/>
    <property type="molecule type" value="Genomic_DNA"/>
</dbReference>
<comment type="caution">
    <text evidence="2">The sequence shown here is derived from an EMBL/GenBank/DDBJ whole genome shotgun (WGS) entry which is preliminary data.</text>
</comment>
<feature type="transmembrane region" description="Helical" evidence="1">
    <location>
        <begin position="32"/>
        <end position="51"/>
    </location>
</feature>
<dbReference type="AlphaFoldDB" id="A0A2N8HF83"/>
<protein>
    <submittedName>
        <fullName evidence="2">Uncharacterized protein</fullName>
    </submittedName>
</protein>
<keyword evidence="1" id="KW-0472">Membrane</keyword>
<evidence type="ECO:0000256" key="1">
    <source>
        <dbReference type="SAM" id="Phobius"/>
    </source>
</evidence>
<name>A0A2N8HF83_9BACT</name>
<feature type="transmembrane region" description="Helical" evidence="1">
    <location>
        <begin position="123"/>
        <end position="147"/>
    </location>
</feature>
<sequence length="159" mass="17727">MLFDFQLFIFIIMQGSPITADQKEESAGSDPVLMLVIASIVGAFFWNVFMAGQCCGIMGLLFALVFGLWYFLAVLAFFMKTKRRWKWETAAFVIIGVVCYYQIYWSKVTPEYLRSDAQAGLAFVFGPVWAGMAALAGDAGMVLLSLLARACTGKKKREQ</sequence>